<dbReference type="EMBL" id="QSDG01000018">
    <property type="protein sequence ID" value="RGY66429.1"/>
    <property type="molecule type" value="Genomic_DNA"/>
</dbReference>
<accession>A0A413JVE6</accession>
<dbReference type="RefSeq" id="WP_005822009.1">
    <property type="nucleotide sequence ID" value="NZ_JAGJHH010000020.1"/>
</dbReference>
<evidence type="ECO:0000313" key="2">
    <source>
        <dbReference type="Proteomes" id="UP000284614"/>
    </source>
</evidence>
<comment type="caution">
    <text evidence="1">The sequence shown here is derived from an EMBL/GenBank/DDBJ whole genome shotgun (WGS) entry which is preliminary data.</text>
</comment>
<dbReference type="NCBIfam" id="TIGR04150">
    <property type="entry name" value="pseudo_rSAM_GG"/>
    <property type="match status" value="1"/>
</dbReference>
<gene>
    <name evidence="1" type="ORF">DXA27_17760</name>
</gene>
<dbReference type="AlphaFoldDB" id="A0A413JVE6"/>
<proteinExistence type="predicted"/>
<reference evidence="1 2" key="1">
    <citation type="submission" date="2018-08" db="EMBL/GenBank/DDBJ databases">
        <title>A genome reference for cultivated species of the human gut microbiota.</title>
        <authorList>
            <person name="Zou Y."/>
            <person name="Xue W."/>
            <person name="Luo G."/>
        </authorList>
    </citation>
    <scope>NUCLEOTIDE SEQUENCE [LARGE SCALE GENOMIC DNA]</scope>
    <source>
        <strain evidence="1 2">OF01-1</strain>
    </source>
</reference>
<name>A0A413JVE6_BACFG</name>
<dbReference type="Proteomes" id="UP000284614">
    <property type="component" value="Unassembled WGS sequence"/>
</dbReference>
<protein>
    <submittedName>
        <fullName evidence="1">TIGR04150 pseudo-rSAM protein</fullName>
    </submittedName>
</protein>
<dbReference type="InterPro" id="IPR026418">
    <property type="entry name" value="Pseudo_rSAM"/>
</dbReference>
<sequence>MDKFYLILNSDVFLFRKGNQILFYRMHSPKIILNICIGWESAYSQWEDVNNLYCAELDSKLLENKEFRSDVQLLVTSEMAQLLPVGESSSRPISIPPVLSVQRSKVKFKEREDILQAEDFSRYLQKIVIYLNGEPNIAETRHKQFTYILERANDELKIDTLKCILRQLKGMKIHHLTFSGYNVFEYEYWQQCIAEIDVLNAQKEFYVDCNQLIKNMDVVRKVNSEQFVFTILVDNKHPFVLSLLDKLEGVHVNWLFLITSEDEYTGASDLIENYSLRNAAIKPVYDNNLSFFENHIYLTSEDLLELNPSKKEIFIHQSINVSDFGQLNIIPNGTVYSNLSNKKIGNVNKESLNSMIADEICTGHSWLRIRDQKPCCDCIYQWLCPSPSNYELAIGKPNLCHVKP</sequence>
<organism evidence="1 2">
    <name type="scientific">Bacteroides fragilis</name>
    <dbReference type="NCBI Taxonomy" id="817"/>
    <lineage>
        <taxon>Bacteria</taxon>
        <taxon>Pseudomonadati</taxon>
        <taxon>Bacteroidota</taxon>
        <taxon>Bacteroidia</taxon>
        <taxon>Bacteroidales</taxon>
        <taxon>Bacteroidaceae</taxon>
        <taxon>Bacteroides</taxon>
    </lineage>
</organism>
<evidence type="ECO:0000313" key="1">
    <source>
        <dbReference type="EMBL" id="RGY66429.1"/>
    </source>
</evidence>